<dbReference type="PANTHER" id="PTHR43364:SF18">
    <property type="entry name" value="OXIDOREDUCTASE"/>
    <property type="match status" value="1"/>
</dbReference>
<keyword evidence="1" id="KW-0560">Oxidoreductase</keyword>
<sequence>MEYRQLGRSGLRVSTLTLGTMTFGTTALASSLGHVDEAGVRRQVDIALDAGVNLIDTANMYSIGASETLVGKAIQGRRDQVLISTKVRFPMADGPNDAGLSRNHILEQIEASLTRLGTDHVDIYHVHEWDGLTPMEEYLETLDNLVKSGKVRYLGVSNFAGWQLMKALATSDAHNWNRFVSNQIYYSAEARDAEYELIPLSVDQGLGVMAWAPLAGGLLTGKYRRDAQPSEGRQITDWSEPPVRNPDKLWDTIDVLIKIADGHSASPAQIALAYLHAKTGVTTLVIGARKEEQLIDNLGAADLKLTQDEVDALDVVSAPDIIYPHWHQAACVGDRFNAADMVLHGPKRPS</sequence>
<reference evidence="3 4" key="1">
    <citation type="submission" date="2016-10" db="EMBL/GenBank/DDBJ databases">
        <authorList>
            <person name="de Groot N.N."/>
        </authorList>
    </citation>
    <scope>NUCLEOTIDE SEQUENCE [LARGE SCALE GENOMIC DNA]</scope>
    <source>
        <strain evidence="3 4">DSM 21800</strain>
    </source>
</reference>
<dbReference type="PANTHER" id="PTHR43364">
    <property type="entry name" value="NADH-SPECIFIC METHYLGLYOXAL REDUCTASE-RELATED"/>
    <property type="match status" value="1"/>
</dbReference>
<dbReference type="InterPro" id="IPR023210">
    <property type="entry name" value="NADP_OxRdtase_dom"/>
</dbReference>
<feature type="domain" description="NADP-dependent oxidoreductase" evidence="2">
    <location>
        <begin position="16"/>
        <end position="315"/>
    </location>
</feature>
<dbReference type="SUPFAM" id="SSF51430">
    <property type="entry name" value="NAD(P)-linked oxidoreductase"/>
    <property type="match status" value="1"/>
</dbReference>
<dbReference type="Pfam" id="PF00248">
    <property type="entry name" value="Aldo_ket_red"/>
    <property type="match status" value="1"/>
</dbReference>
<dbReference type="InterPro" id="IPR036812">
    <property type="entry name" value="NAD(P)_OxRdtase_dom_sf"/>
</dbReference>
<dbReference type="GO" id="GO:0016491">
    <property type="term" value="F:oxidoreductase activity"/>
    <property type="evidence" value="ECO:0007669"/>
    <property type="project" value="UniProtKB-KW"/>
</dbReference>
<dbReference type="InterPro" id="IPR018170">
    <property type="entry name" value="Aldo/ket_reductase_CS"/>
</dbReference>
<dbReference type="PROSITE" id="PS00062">
    <property type="entry name" value="ALDOKETO_REDUCTASE_2"/>
    <property type="match status" value="1"/>
</dbReference>
<dbReference type="InterPro" id="IPR020471">
    <property type="entry name" value="AKR"/>
</dbReference>
<dbReference type="GO" id="GO:0005829">
    <property type="term" value="C:cytosol"/>
    <property type="evidence" value="ECO:0007669"/>
    <property type="project" value="TreeGrafter"/>
</dbReference>
<evidence type="ECO:0000313" key="4">
    <source>
        <dbReference type="Proteomes" id="UP000199103"/>
    </source>
</evidence>
<protein>
    <submittedName>
        <fullName evidence="3">Predicted oxidoreductase</fullName>
    </submittedName>
</protein>
<organism evidence="3 4">
    <name type="scientific">Microlunatus soli</name>
    <dbReference type="NCBI Taxonomy" id="630515"/>
    <lineage>
        <taxon>Bacteria</taxon>
        <taxon>Bacillati</taxon>
        <taxon>Actinomycetota</taxon>
        <taxon>Actinomycetes</taxon>
        <taxon>Propionibacteriales</taxon>
        <taxon>Propionibacteriaceae</taxon>
        <taxon>Microlunatus</taxon>
    </lineage>
</organism>
<dbReference type="Proteomes" id="UP000199103">
    <property type="component" value="Chromosome I"/>
</dbReference>
<dbReference type="Gene3D" id="3.20.20.100">
    <property type="entry name" value="NADP-dependent oxidoreductase domain"/>
    <property type="match status" value="1"/>
</dbReference>
<evidence type="ECO:0000313" key="3">
    <source>
        <dbReference type="EMBL" id="SDT25952.1"/>
    </source>
</evidence>
<dbReference type="PRINTS" id="PR00069">
    <property type="entry name" value="ALDKETRDTASE"/>
</dbReference>
<gene>
    <name evidence="3" type="ORF">SAMN04489812_4834</name>
</gene>
<proteinExistence type="predicted"/>
<name>A0A1H1YX67_9ACTN</name>
<evidence type="ECO:0000259" key="2">
    <source>
        <dbReference type="Pfam" id="PF00248"/>
    </source>
</evidence>
<dbReference type="FunFam" id="3.20.20.100:FF:000004">
    <property type="entry name" value="Oxidoreductase, aldo/keto reductase"/>
    <property type="match status" value="1"/>
</dbReference>
<keyword evidence="4" id="KW-1185">Reference proteome</keyword>
<dbReference type="OrthoDB" id="3664926at2"/>
<dbReference type="CDD" id="cd19091">
    <property type="entry name" value="AKR_PsAKR"/>
    <property type="match status" value="1"/>
</dbReference>
<evidence type="ECO:0000256" key="1">
    <source>
        <dbReference type="ARBA" id="ARBA00023002"/>
    </source>
</evidence>
<dbReference type="AlphaFoldDB" id="A0A1H1YX67"/>
<dbReference type="InterPro" id="IPR050523">
    <property type="entry name" value="AKR_Detox_Biosynth"/>
</dbReference>
<dbReference type="EMBL" id="LT629772">
    <property type="protein sequence ID" value="SDT25952.1"/>
    <property type="molecule type" value="Genomic_DNA"/>
</dbReference>
<accession>A0A1H1YX67</accession>